<proteinExistence type="predicted"/>
<dbReference type="STRING" id="131310.A0A0N5A678"/>
<evidence type="ECO:0000313" key="3">
    <source>
        <dbReference type="WBParaSite" id="PTRK_0001741450.1"/>
    </source>
</evidence>
<reference evidence="3" key="1">
    <citation type="submission" date="2017-02" db="UniProtKB">
        <authorList>
            <consortium name="WormBaseParasite"/>
        </authorList>
    </citation>
    <scope>IDENTIFICATION</scope>
</reference>
<keyword evidence="1" id="KW-0812">Transmembrane</keyword>
<protein>
    <submittedName>
        <fullName evidence="3">Tetraspanin</fullName>
    </submittedName>
</protein>
<feature type="transmembrane region" description="Helical" evidence="1">
    <location>
        <begin position="103"/>
        <end position="126"/>
    </location>
</feature>
<name>A0A0N5A678_PARTI</name>
<evidence type="ECO:0000313" key="2">
    <source>
        <dbReference type="Proteomes" id="UP000038045"/>
    </source>
</evidence>
<keyword evidence="1" id="KW-1133">Transmembrane helix</keyword>
<feature type="transmembrane region" description="Helical" evidence="1">
    <location>
        <begin position="75"/>
        <end position="96"/>
    </location>
</feature>
<keyword evidence="1" id="KW-0472">Membrane</keyword>
<evidence type="ECO:0000256" key="1">
    <source>
        <dbReference type="SAM" id="Phobius"/>
    </source>
</evidence>
<keyword evidence="2" id="KW-1185">Reference proteome</keyword>
<dbReference type="WBParaSite" id="PTRK_0001741450.1">
    <property type="protein sequence ID" value="PTRK_0001741450.1"/>
    <property type="gene ID" value="PTRK_0001741450"/>
</dbReference>
<dbReference type="Proteomes" id="UP000038045">
    <property type="component" value="Unplaced"/>
</dbReference>
<sequence length="287" mass="34038">MKNLKEIESKSTINKRQKKQINISSVPTYKVWLYSTNILLIILQSIYLLFLYHFFSKKYIQYFPISFNDRILIGNYTIISIQYLSSISAIIGVLIYSRHLLRLFWFIITSLLFFDILLAIIITFQFSTLHANYETYFNSYIGDNLNSLNKTCQDWIEFERDNLCCINSTVLENCFSPNYDNCFNQNIEPCHYTLLKWIHNEVDFLIIIYYFMIYPLKFIIVIALRDDVTELFYEIIFTKNRHLYTHWAFNEEGDDVSFVTISNSSYGKNSNSSNTEGNTLICEDRNV</sequence>
<organism evidence="2 3">
    <name type="scientific">Parastrongyloides trichosuri</name>
    <name type="common">Possum-specific nematode worm</name>
    <dbReference type="NCBI Taxonomy" id="131310"/>
    <lineage>
        <taxon>Eukaryota</taxon>
        <taxon>Metazoa</taxon>
        <taxon>Ecdysozoa</taxon>
        <taxon>Nematoda</taxon>
        <taxon>Chromadorea</taxon>
        <taxon>Rhabditida</taxon>
        <taxon>Tylenchina</taxon>
        <taxon>Panagrolaimomorpha</taxon>
        <taxon>Strongyloidoidea</taxon>
        <taxon>Strongyloididae</taxon>
        <taxon>Parastrongyloides</taxon>
    </lineage>
</organism>
<feature type="transmembrane region" description="Helical" evidence="1">
    <location>
        <begin position="204"/>
        <end position="224"/>
    </location>
</feature>
<dbReference type="AlphaFoldDB" id="A0A0N5A678"/>
<accession>A0A0N5A678</accession>
<feature type="transmembrane region" description="Helical" evidence="1">
    <location>
        <begin position="31"/>
        <end position="55"/>
    </location>
</feature>